<name>A0ABS2CW23_9FLAO</name>
<proteinExistence type="predicted"/>
<gene>
    <name evidence="2" type="ORF">H9X54_007595</name>
</gene>
<dbReference type="EMBL" id="JACSOD020000470">
    <property type="protein sequence ID" value="MBM6499162.1"/>
    <property type="molecule type" value="Genomic_DNA"/>
</dbReference>
<keyword evidence="3" id="KW-1185">Reference proteome</keyword>
<evidence type="ECO:0000313" key="3">
    <source>
        <dbReference type="Proteomes" id="UP000759529"/>
    </source>
</evidence>
<dbReference type="Proteomes" id="UP000759529">
    <property type="component" value="Unassembled WGS sequence"/>
</dbReference>
<dbReference type="PROSITE" id="PS51257">
    <property type="entry name" value="PROKAR_LIPOPROTEIN"/>
    <property type="match status" value="1"/>
</dbReference>
<accession>A0ABS2CW23</accession>
<feature type="chain" id="PRO_5045952443" evidence="1">
    <location>
        <begin position="22"/>
        <end position="144"/>
    </location>
</feature>
<evidence type="ECO:0000313" key="2">
    <source>
        <dbReference type="EMBL" id="MBM6499162.1"/>
    </source>
</evidence>
<organism evidence="2 3">
    <name type="scientific">Flavobacterium macrobrachii</name>
    <dbReference type="NCBI Taxonomy" id="591204"/>
    <lineage>
        <taxon>Bacteria</taxon>
        <taxon>Pseudomonadati</taxon>
        <taxon>Bacteroidota</taxon>
        <taxon>Flavobacteriia</taxon>
        <taxon>Flavobacteriales</taxon>
        <taxon>Flavobacteriaceae</taxon>
        <taxon>Flavobacterium</taxon>
    </lineage>
</organism>
<sequence>MKSLFTILTFVAFAISITACSSDDDGKKSGLTARINGVERTFNTIEVTEEDFGEYTDYIIDAVQSDDVTKSITISLGKGSLGTESIYFIQYYDGTTFYQLSSPQITSNVTESSASKIKATFSGILNDGGSGNVNIANGVIDLKP</sequence>
<evidence type="ECO:0000256" key="1">
    <source>
        <dbReference type="SAM" id="SignalP"/>
    </source>
</evidence>
<feature type="signal peptide" evidence="1">
    <location>
        <begin position="1"/>
        <end position="21"/>
    </location>
</feature>
<dbReference type="RefSeq" id="WP_187656396.1">
    <property type="nucleotide sequence ID" value="NZ_JACSOD020000470.1"/>
</dbReference>
<keyword evidence="1" id="KW-0732">Signal</keyword>
<reference evidence="2 3" key="1">
    <citation type="submission" date="2021-02" db="EMBL/GenBank/DDBJ databases">
        <authorList>
            <person name="Jung H.S."/>
            <person name="Chun B.H."/>
            <person name="Jeon C.O."/>
        </authorList>
    </citation>
    <scope>NUCLEOTIDE SEQUENCE [LARGE SCALE GENOMIC DNA]</scope>
    <source>
        <strain evidence="2 3">LMG 25203</strain>
    </source>
</reference>
<protein>
    <submittedName>
        <fullName evidence="2">Uncharacterized protein</fullName>
    </submittedName>
</protein>
<comment type="caution">
    <text evidence="2">The sequence shown here is derived from an EMBL/GenBank/DDBJ whole genome shotgun (WGS) entry which is preliminary data.</text>
</comment>